<comment type="caution">
    <text evidence="2">The sequence shown here is derived from an EMBL/GenBank/DDBJ whole genome shotgun (WGS) entry which is preliminary data.</text>
</comment>
<dbReference type="EMBL" id="CAMAPF010000065">
    <property type="protein sequence ID" value="CAH9090644.1"/>
    <property type="molecule type" value="Genomic_DNA"/>
</dbReference>
<reference evidence="2" key="1">
    <citation type="submission" date="2022-07" db="EMBL/GenBank/DDBJ databases">
        <authorList>
            <person name="Macas J."/>
            <person name="Novak P."/>
            <person name="Neumann P."/>
        </authorList>
    </citation>
    <scope>NUCLEOTIDE SEQUENCE</scope>
</reference>
<organism evidence="2 3">
    <name type="scientific">Cuscuta epithymum</name>
    <dbReference type="NCBI Taxonomy" id="186058"/>
    <lineage>
        <taxon>Eukaryota</taxon>
        <taxon>Viridiplantae</taxon>
        <taxon>Streptophyta</taxon>
        <taxon>Embryophyta</taxon>
        <taxon>Tracheophyta</taxon>
        <taxon>Spermatophyta</taxon>
        <taxon>Magnoliopsida</taxon>
        <taxon>eudicotyledons</taxon>
        <taxon>Gunneridae</taxon>
        <taxon>Pentapetalae</taxon>
        <taxon>asterids</taxon>
        <taxon>lamiids</taxon>
        <taxon>Solanales</taxon>
        <taxon>Convolvulaceae</taxon>
        <taxon>Cuscuteae</taxon>
        <taxon>Cuscuta</taxon>
        <taxon>Cuscuta subgen. Cuscuta</taxon>
    </lineage>
</organism>
<dbReference type="AlphaFoldDB" id="A0AAV0D1E1"/>
<dbReference type="InterPro" id="IPR029480">
    <property type="entry name" value="Transpos_assoc"/>
</dbReference>
<name>A0AAV0D1E1_9ASTE</name>
<evidence type="ECO:0000313" key="2">
    <source>
        <dbReference type="EMBL" id="CAH9090644.1"/>
    </source>
</evidence>
<protein>
    <recommendedName>
        <fullName evidence="1">Transposase-associated domain-containing protein</fullName>
    </recommendedName>
</protein>
<dbReference type="Pfam" id="PF02992">
    <property type="entry name" value="Transposase_21"/>
    <property type="match status" value="1"/>
</dbReference>
<dbReference type="Proteomes" id="UP001152523">
    <property type="component" value="Unassembled WGS sequence"/>
</dbReference>
<keyword evidence="3" id="KW-1185">Reference proteome</keyword>
<dbReference type="Pfam" id="PF13963">
    <property type="entry name" value="Transpos_assoc"/>
    <property type="match status" value="1"/>
</dbReference>
<evidence type="ECO:0000313" key="3">
    <source>
        <dbReference type="Proteomes" id="UP001152523"/>
    </source>
</evidence>
<feature type="domain" description="Transposase-associated" evidence="1">
    <location>
        <begin position="3"/>
        <end position="76"/>
    </location>
</feature>
<accession>A0AAV0D1E1</accession>
<dbReference type="PANTHER" id="PTHR10775:SF182">
    <property type="entry name" value="TRANSPOSON, EN_SPM-LIKE, TRANSPOSASE-ASSOCIATED DOMAIN PROTEIN-RELATED"/>
    <property type="match status" value="1"/>
</dbReference>
<dbReference type="PANTHER" id="PTHR10775">
    <property type="entry name" value="OS08G0208400 PROTEIN"/>
    <property type="match status" value="1"/>
</dbReference>
<sequence>MDRDWMYSQNRISPEYREKVNEFLNYSYRDKDISSLIYCPCKDCANRFYVNRNEAYSHLIVRGFTSRYRCWIYHGETSTPIQENTMATDNTQVHTNDSMVNMIHEAFGVPHGIDSGANTEHGSGPNEKTKDFFKLLEDAETELFPGCQNFSKLSFIVRLLQLKALSSWTNKSFTLLLGLLKEVFPELENIPGSYYEAKKIVDALGFNYHTWDSCPNNCMIYRGEDIDLEKCCICGENRYKEGGKKIGIKRVRYFPLKERLQKFFMSSKTASLMKWHVEGRSDDGVLRHPADSKAWKSFDENNKDFSNDKRNVRLGLSADGFNPFRTLSTSRSTWPVILIPYNLPPWLCMKQPFLILSMLIDGPNGPGDKIDVFLQPLIEELMLLWNEGVLTYDASANEMFTLHAALLWTINDFPAYANLSGYSTKGFLGCPCCEDKTKYLRLCNGMKTCYMGDRH</sequence>
<gene>
    <name evidence="2" type="ORF">CEPIT_LOCUS11375</name>
</gene>
<proteinExistence type="predicted"/>
<evidence type="ECO:0000259" key="1">
    <source>
        <dbReference type="Pfam" id="PF13963"/>
    </source>
</evidence>
<dbReference type="InterPro" id="IPR004242">
    <property type="entry name" value="Transposase_21"/>
</dbReference>